<dbReference type="AlphaFoldDB" id="A0A7I8DFQ1"/>
<dbReference type="PROSITE" id="PS51186">
    <property type="entry name" value="GNAT"/>
    <property type="match status" value="1"/>
</dbReference>
<sequence>MPRFRDGICLLDLDHRLVEAADCLLQVNHQVLQGYLAEELFGWSISRFVCLNKKIVGLIRLSKLDVEKGYGLLGTWLHPSVWGTGVNRLAKDAFLQLIFAEHPAVKKVYLCISENNLRSVRAAKKLPYAEDLPEQLVPTDLVEAAASSVTGAAVDAANPAATDMVFEAATYCGKSESGRKWFFVDRLSFQQFIEINKK</sequence>
<dbReference type="SUPFAM" id="SSF55729">
    <property type="entry name" value="Acyl-CoA N-acyltransferases (Nat)"/>
    <property type="match status" value="1"/>
</dbReference>
<evidence type="ECO:0000259" key="1">
    <source>
        <dbReference type="PROSITE" id="PS51186"/>
    </source>
</evidence>
<feature type="domain" description="N-acetyltransferase" evidence="1">
    <location>
        <begin position="2"/>
        <end position="194"/>
    </location>
</feature>
<evidence type="ECO:0000313" key="2">
    <source>
        <dbReference type="EMBL" id="BCJ86721.1"/>
    </source>
</evidence>
<dbReference type="InterPro" id="IPR016181">
    <property type="entry name" value="Acyl_CoA_acyltransferase"/>
</dbReference>
<dbReference type="EMBL" id="AP023366">
    <property type="protein sequence ID" value="BCJ86721.1"/>
    <property type="molecule type" value="Genomic_DNA"/>
</dbReference>
<dbReference type="GO" id="GO:0016747">
    <property type="term" value="F:acyltransferase activity, transferring groups other than amino-acyl groups"/>
    <property type="evidence" value="ECO:0007669"/>
    <property type="project" value="InterPro"/>
</dbReference>
<name>A0A7I8DFQ1_9BACL</name>
<dbReference type="InterPro" id="IPR000182">
    <property type="entry name" value="GNAT_dom"/>
</dbReference>
<reference evidence="2 3" key="1">
    <citation type="submission" date="2020-08" db="EMBL/GenBank/DDBJ databases">
        <title>Complete Genome Sequence of Effusibacillus dendaii Strain skT53, Isolated from Farmland soil.</title>
        <authorList>
            <person name="Konishi T."/>
            <person name="Kawasaki H."/>
        </authorList>
    </citation>
    <scope>NUCLEOTIDE SEQUENCE [LARGE SCALE GENOMIC DNA]</scope>
    <source>
        <strain evidence="3">skT53</strain>
    </source>
</reference>
<dbReference type="KEGG" id="eff:skT53_17060"/>
<gene>
    <name evidence="2" type="ORF">skT53_17060</name>
</gene>
<accession>A0A7I8DFQ1</accession>
<dbReference type="Proteomes" id="UP000593802">
    <property type="component" value="Chromosome"/>
</dbReference>
<organism evidence="2 3">
    <name type="scientific">Effusibacillus dendaii</name>
    <dbReference type="NCBI Taxonomy" id="2743772"/>
    <lineage>
        <taxon>Bacteria</taxon>
        <taxon>Bacillati</taxon>
        <taxon>Bacillota</taxon>
        <taxon>Bacilli</taxon>
        <taxon>Bacillales</taxon>
        <taxon>Alicyclobacillaceae</taxon>
        <taxon>Effusibacillus</taxon>
    </lineage>
</organism>
<evidence type="ECO:0000313" key="3">
    <source>
        <dbReference type="Proteomes" id="UP000593802"/>
    </source>
</evidence>
<keyword evidence="3" id="KW-1185">Reference proteome</keyword>
<proteinExistence type="predicted"/>
<protein>
    <recommendedName>
        <fullName evidence="1">N-acetyltransferase domain-containing protein</fullName>
    </recommendedName>
</protein>
<dbReference type="Pfam" id="PF13302">
    <property type="entry name" value="Acetyltransf_3"/>
    <property type="match status" value="1"/>
</dbReference>
<dbReference type="RefSeq" id="WP_200760691.1">
    <property type="nucleotide sequence ID" value="NZ_AP023366.1"/>
</dbReference>
<dbReference type="Gene3D" id="3.40.630.30">
    <property type="match status" value="1"/>
</dbReference>